<feature type="transmembrane region" description="Helical" evidence="10">
    <location>
        <begin position="12"/>
        <end position="31"/>
    </location>
</feature>
<dbReference type="CDD" id="cd11386">
    <property type="entry name" value="MCP_signal"/>
    <property type="match status" value="1"/>
</dbReference>
<dbReference type="CDD" id="cd12912">
    <property type="entry name" value="PDC2_MCP_like"/>
    <property type="match status" value="1"/>
</dbReference>
<dbReference type="PROSITE" id="PS50885">
    <property type="entry name" value="HAMP"/>
    <property type="match status" value="1"/>
</dbReference>
<evidence type="ECO:0000256" key="9">
    <source>
        <dbReference type="PROSITE-ProRule" id="PRU00284"/>
    </source>
</evidence>
<dbReference type="Gene3D" id="6.10.340.10">
    <property type="match status" value="1"/>
</dbReference>
<dbReference type="SMART" id="SM00304">
    <property type="entry name" value="HAMP"/>
    <property type="match status" value="1"/>
</dbReference>
<dbReference type="EMBL" id="WNKU01000003">
    <property type="protein sequence ID" value="MTV48319.1"/>
    <property type="molecule type" value="Genomic_DNA"/>
</dbReference>
<feature type="domain" description="Methyl-accepting transducer" evidence="11">
    <location>
        <begin position="381"/>
        <end position="620"/>
    </location>
</feature>
<dbReference type="RefSeq" id="WP_155475420.1">
    <property type="nucleotide sequence ID" value="NZ_WNKU01000003.1"/>
</dbReference>
<dbReference type="CDD" id="cd12913">
    <property type="entry name" value="PDC1_MCP_like"/>
    <property type="match status" value="1"/>
</dbReference>
<dbReference type="SUPFAM" id="SSF58104">
    <property type="entry name" value="Methyl-accepting chemotaxis protein (MCP) signaling domain"/>
    <property type="match status" value="1"/>
</dbReference>
<dbReference type="CDD" id="cd06225">
    <property type="entry name" value="HAMP"/>
    <property type="match status" value="1"/>
</dbReference>
<dbReference type="GO" id="GO:0006935">
    <property type="term" value="P:chemotaxis"/>
    <property type="evidence" value="ECO:0007669"/>
    <property type="project" value="UniProtKB-KW"/>
</dbReference>
<evidence type="ECO:0000256" key="2">
    <source>
        <dbReference type="ARBA" id="ARBA00022475"/>
    </source>
</evidence>
<comment type="caution">
    <text evidence="13">The sequence shown here is derived from an EMBL/GenBank/DDBJ whole genome shotgun (WGS) entry which is preliminary data.</text>
</comment>
<dbReference type="InterPro" id="IPR004089">
    <property type="entry name" value="MCPsignal_dom"/>
</dbReference>
<evidence type="ECO:0000256" key="4">
    <source>
        <dbReference type="ARBA" id="ARBA00022692"/>
    </source>
</evidence>
<keyword evidence="6 10" id="KW-0472">Membrane</keyword>
<dbReference type="GO" id="GO:0005886">
    <property type="term" value="C:plasma membrane"/>
    <property type="evidence" value="ECO:0007669"/>
    <property type="project" value="UniProtKB-SubCell"/>
</dbReference>
<feature type="domain" description="HAMP" evidence="12">
    <location>
        <begin position="306"/>
        <end position="362"/>
    </location>
</feature>
<gene>
    <name evidence="13" type="ORF">GJ688_04885</name>
</gene>
<sequence length="667" mass="72220">MRRGKSSLMTQLILFLITPVILGMAAVGYLAHHGSSVMLNNQLNQSLIYQAENESRNLELSLQENEDSIRNLAAIMGQNPLTVVQVRSISLSIMNVHRNMANLFIGFENGEALDAKGWVPPAGYDPRTRAWYKQGKKTPLGSVEYTDIYKDAITGKDVISIVTPIQKGDQFLGVVVADLDLTYLKESVANIKSGESGYGFLINNQGNYVYHPTLPITENILTLDNGAFAQAGKAFLSGKPVLDSFIYKDVEKRYASHPVGKTGMVLVVNMPDSEIDAPINELARQNLLTTSVVIAILVVLIYYLSQRISRLVIYIGQVAKQIASGDLNTSVTWSEKEVASEEFASLLESFREMLANLRGVVGDVAAASQTVSASSEELTAGADQTAQTINHMAASVTDVANNIEKQSQSIEASIGTVQMIFSQLDQTSAQASQLTVTAHNTAEMAKNGHGSVTTAKVAMDRIRDAVVNLSTFVSHLDEQSKEIGQIVNTIADIASQTNLLSLNAAIEAARAGEHGRGFAVVAEEVRKLAEMSRKATEDITALIQTIQQEMSQITQAMTVGQQEVHRSTEIVTGTGDIFNNLTDRVLSLAVDVEGIAEMAQSIAQESKTATEKLNVVSRISRDTTRQTQNIAAGVQEQSAAMEEIASASQSLAFTAQELQQSIMKFKL</sequence>
<dbReference type="InterPro" id="IPR029151">
    <property type="entry name" value="Sensor-like_sf"/>
</dbReference>
<dbReference type="Pfam" id="PF02743">
    <property type="entry name" value="dCache_1"/>
    <property type="match status" value="1"/>
</dbReference>
<evidence type="ECO:0000259" key="11">
    <source>
        <dbReference type="PROSITE" id="PS50111"/>
    </source>
</evidence>
<evidence type="ECO:0000259" key="12">
    <source>
        <dbReference type="PROSITE" id="PS50885"/>
    </source>
</evidence>
<keyword evidence="3" id="KW-0145">Chemotaxis</keyword>
<evidence type="ECO:0000256" key="1">
    <source>
        <dbReference type="ARBA" id="ARBA00004651"/>
    </source>
</evidence>
<dbReference type="PROSITE" id="PS50111">
    <property type="entry name" value="CHEMOTAXIS_TRANSDUC_2"/>
    <property type="match status" value="1"/>
</dbReference>
<comment type="similarity">
    <text evidence="8">Belongs to the methyl-accepting chemotaxis (MCP) protein family.</text>
</comment>
<keyword evidence="7 9" id="KW-0807">Transducer</keyword>
<keyword evidence="5 10" id="KW-1133">Transmembrane helix</keyword>
<dbReference type="GO" id="GO:0007165">
    <property type="term" value="P:signal transduction"/>
    <property type="evidence" value="ECO:0007669"/>
    <property type="project" value="UniProtKB-KW"/>
</dbReference>
<organism evidence="13 14">
    <name type="scientific">Heliobacterium mobile</name>
    <name type="common">Heliobacillus mobilis</name>
    <dbReference type="NCBI Taxonomy" id="28064"/>
    <lineage>
        <taxon>Bacteria</taxon>
        <taxon>Bacillati</taxon>
        <taxon>Bacillota</taxon>
        <taxon>Clostridia</taxon>
        <taxon>Eubacteriales</taxon>
        <taxon>Heliobacteriaceae</taxon>
        <taxon>Heliobacterium</taxon>
    </lineage>
</organism>
<evidence type="ECO:0000256" key="8">
    <source>
        <dbReference type="ARBA" id="ARBA00029447"/>
    </source>
</evidence>
<dbReference type="PANTHER" id="PTHR32089:SF114">
    <property type="entry name" value="METHYL-ACCEPTING CHEMOTAXIS PROTEIN MCPB"/>
    <property type="match status" value="1"/>
</dbReference>
<dbReference type="InterPro" id="IPR033479">
    <property type="entry name" value="dCache_1"/>
</dbReference>
<protein>
    <submittedName>
        <fullName evidence="13">HAMP domain-containing protein</fullName>
    </submittedName>
</protein>
<dbReference type="Pfam" id="PF00015">
    <property type="entry name" value="MCPsignal"/>
    <property type="match status" value="1"/>
</dbReference>
<dbReference type="OrthoDB" id="243053at2"/>
<evidence type="ECO:0000313" key="13">
    <source>
        <dbReference type="EMBL" id="MTV48319.1"/>
    </source>
</evidence>
<dbReference type="InterPro" id="IPR003660">
    <property type="entry name" value="HAMP_dom"/>
</dbReference>
<dbReference type="PANTHER" id="PTHR32089">
    <property type="entry name" value="METHYL-ACCEPTING CHEMOTAXIS PROTEIN MCPB"/>
    <property type="match status" value="1"/>
</dbReference>
<evidence type="ECO:0000256" key="10">
    <source>
        <dbReference type="SAM" id="Phobius"/>
    </source>
</evidence>
<dbReference type="Gene3D" id="1.10.287.950">
    <property type="entry name" value="Methyl-accepting chemotaxis protein"/>
    <property type="match status" value="1"/>
</dbReference>
<comment type="subcellular location">
    <subcellularLocation>
        <location evidence="1">Cell membrane</location>
        <topology evidence="1">Multi-pass membrane protein</topology>
    </subcellularLocation>
</comment>
<keyword evidence="2" id="KW-1003">Cell membrane</keyword>
<keyword evidence="14" id="KW-1185">Reference proteome</keyword>
<proteinExistence type="inferred from homology"/>
<evidence type="ECO:0000313" key="14">
    <source>
        <dbReference type="Proteomes" id="UP000430670"/>
    </source>
</evidence>
<dbReference type="Proteomes" id="UP000430670">
    <property type="component" value="Unassembled WGS sequence"/>
</dbReference>
<dbReference type="Gene3D" id="3.30.450.20">
    <property type="entry name" value="PAS domain"/>
    <property type="match status" value="1"/>
</dbReference>
<evidence type="ECO:0000256" key="7">
    <source>
        <dbReference type="ARBA" id="ARBA00023224"/>
    </source>
</evidence>
<keyword evidence="4 10" id="KW-0812">Transmembrane</keyword>
<dbReference type="SUPFAM" id="SSF103190">
    <property type="entry name" value="Sensory domain-like"/>
    <property type="match status" value="1"/>
</dbReference>
<dbReference type="AlphaFoldDB" id="A0A6I3SHH2"/>
<name>A0A6I3SHH2_HELMO</name>
<evidence type="ECO:0000256" key="3">
    <source>
        <dbReference type="ARBA" id="ARBA00022500"/>
    </source>
</evidence>
<dbReference type="SMART" id="SM00283">
    <property type="entry name" value="MA"/>
    <property type="match status" value="1"/>
</dbReference>
<reference evidence="13 14" key="1">
    <citation type="submission" date="2019-11" db="EMBL/GenBank/DDBJ databases">
        <title>Whole-genome sequence of a the green, strictly anaerobic photosynthetic bacterium Heliobacillus mobilis DSM 6151.</title>
        <authorList>
            <person name="Kyndt J.A."/>
            <person name="Meyer T.E."/>
        </authorList>
    </citation>
    <scope>NUCLEOTIDE SEQUENCE [LARGE SCALE GENOMIC DNA]</scope>
    <source>
        <strain evidence="13 14">DSM 6151</strain>
    </source>
</reference>
<evidence type="ECO:0000256" key="5">
    <source>
        <dbReference type="ARBA" id="ARBA00022989"/>
    </source>
</evidence>
<evidence type="ECO:0000256" key="6">
    <source>
        <dbReference type="ARBA" id="ARBA00023136"/>
    </source>
</evidence>
<accession>A0A6I3SHH2</accession>